<evidence type="ECO:0000256" key="1">
    <source>
        <dbReference type="SAM" id="MobiDB-lite"/>
    </source>
</evidence>
<organism evidence="2 3">
    <name type="scientific">Halosimplex pelagicum</name>
    <dbReference type="NCBI Taxonomy" id="869886"/>
    <lineage>
        <taxon>Archaea</taxon>
        <taxon>Methanobacteriati</taxon>
        <taxon>Methanobacteriota</taxon>
        <taxon>Stenosarchaea group</taxon>
        <taxon>Halobacteria</taxon>
        <taxon>Halobacteriales</taxon>
        <taxon>Haloarculaceae</taxon>
        <taxon>Halosimplex</taxon>
    </lineage>
</organism>
<dbReference type="Proteomes" id="UP000509346">
    <property type="component" value="Chromosome"/>
</dbReference>
<sequence length="153" mass="16398">MSGTAPSRTVVLVALVASAAVLSGCLGLGVESADGIVVENDDDTPHEVTLVFDRGRSYDIENGTVTVEADGRKHLDGFIPHSDTNYPFYLHVFVDGTYVNTTAHQWEGDLRLVLDGGEVSANYSAPLPDSEAKRHFGNDSAQETDTVDRSTSQ</sequence>
<keyword evidence="3" id="KW-1185">Reference proteome</keyword>
<name>A0A7D5T146_9EURY</name>
<protein>
    <submittedName>
        <fullName evidence="2">Uncharacterized protein</fullName>
    </submittedName>
</protein>
<dbReference type="EMBL" id="CP058909">
    <property type="protein sequence ID" value="QLH80111.1"/>
    <property type="molecule type" value="Genomic_DNA"/>
</dbReference>
<evidence type="ECO:0000313" key="2">
    <source>
        <dbReference type="EMBL" id="QLH80111.1"/>
    </source>
</evidence>
<dbReference type="AlphaFoldDB" id="A0A7D5T146"/>
<dbReference type="GeneID" id="56080933"/>
<reference evidence="2 3" key="1">
    <citation type="submission" date="2020-07" db="EMBL/GenBank/DDBJ databases">
        <title>Halosimplex litoreum sp. nov. and Halosimplex rubrum sp. nov., isolated from different salt environments.</title>
        <authorList>
            <person name="Cui H."/>
        </authorList>
    </citation>
    <scope>NUCLEOTIDE SEQUENCE [LARGE SCALE GENOMIC DNA]</scope>
    <source>
        <strain evidence="2 3">R2</strain>
    </source>
</reference>
<feature type="compositionally biased region" description="Polar residues" evidence="1">
    <location>
        <begin position="139"/>
        <end position="153"/>
    </location>
</feature>
<accession>A0A7D5T146</accession>
<evidence type="ECO:0000313" key="3">
    <source>
        <dbReference type="Proteomes" id="UP000509346"/>
    </source>
</evidence>
<gene>
    <name evidence="2" type="ORF">HZS54_00050</name>
</gene>
<dbReference type="OrthoDB" id="373488at2157"/>
<feature type="region of interest" description="Disordered" evidence="1">
    <location>
        <begin position="124"/>
        <end position="153"/>
    </location>
</feature>
<dbReference type="RefSeq" id="WP_179919947.1">
    <property type="nucleotide sequence ID" value="NZ_CP058909.1"/>
</dbReference>
<dbReference type="KEGG" id="hpel:HZS54_00050"/>
<proteinExistence type="predicted"/>